<proteinExistence type="predicted"/>
<feature type="non-terminal residue" evidence="1">
    <location>
        <position position="1"/>
    </location>
</feature>
<gene>
    <name evidence="1" type="ORF">LCGC14_2608480</name>
</gene>
<organism evidence="1">
    <name type="scientific">marine sediment metagenome</name>
    <dbReference type="NCBI Taxonomy" id="412755"/>
    <lineage>
        <taxon>unclassified sequences</taxon>
        <taxon>metagenomes</taxon>
        <taxon>ecological metagenomes</taxon>
    </lineage>
</organism>
<name>A0A0F9CZE1_9ZZZZ</name>
<dbReference type="AlphaFoldDB" id="A0A0F9CZE1"/>
<sequence>HGLGPGQSGVAEEDINCRCGLQPVGVPEKFTEAAGNGHQRTTEDEMRMLLESFEGVSA</sequence>
<reference evidence="1" key="1">
    <citation type="journal article" date="2015" name="Nature">
        <title>Complex archaea that bridge the gap between prokaryotes and eukaryotes.</title>
        <authorList>
            <person name="Spang A."/>
            <person name="Saw J.H."/>
            <person name="Jorgensen S.L."/>
            <person name="Zaremba-Niedzwiedzka K."/>
            <person name="Martijn J."/>
            <person name="Lind A.E."/>
            <person name="van Eijk R."/>
            <person name="Schleper C."/>
            <person name="Guy L."/>
            <person name="Ettema T.J."/>
        </authorList>
    </citation>
    <scope>NUCLEOTIDE SEQUENCE</scope>
</reference>
<comment type="caution">
    <text evidence="1">The sequence shown here is derived from an EMBL/GenBank/DDBJ whole genome shotgun (WGS) entry which is preliminary data.</text>
</comment>
<dbReference type="EMBL" id="LAZR01044218">
    <property type="protein sequence ID" value="KKL05193.1"/>
    <property type="molecule type" value="Genomic_DNA"/>
</dbReference>
<evidence type="ECO:0000313" key="1">
    <source>
        <dbReference type="EMBL" id="KKL05193.1"/>
    </source>
</evidence>
<protein>
    <submittedName>
        <fullName evidence="1">Uncharacterized protein</fullName>
    </submittedName>
</protein>
<accession>A0A0F9CZE1</accession>